<dbReference type="SUPFAM" id="SSF52972">
    <property type="entry name" value="ITPase-like"/>
    <property type="match status" value="1"/>
</dbReference>
<comment type="function">
    <text evidence="4">Nucleoside triphosphate pyrophosphatase that hydrolyzes dTTP and UTP. May have a dual role in cell division arrest and in preventing the incorporation of modified nucleotides into cellular nucleic acids.</text>
</comment>
<comment type="cofactor">
    <cofactor evidence="1 4">
        <name>a divalent metal cation</name>
        <dbReference type="ChEBI" id="CHEBI:60240"/>
    </cofactor>
</comment>
<dbReference type="InterPro" id="IPR003697">
    <property type="entry name" value="Maf-like"/>
</dbReference>
<feature type="site" description="Important for substrate specificity" evidence="4">
    <location>
        <position position="86"/>
    </location>
</feature>
<dbReference type="InterPro" id="IPR029001">
    <property type="entry name" value="ITPase-like_fam"/>
</dbReference>
<comment type="catalytic activity">
    <reaction evidence="4">
        <text>UTP + H2O = UMP + diphosphate + H(+)</text>
        <dbReference type="Rhea" id="RHEA:29395"/>
        <dbReference type="ChEBI" id="CHEBI:15377"/>
        <dbReference type="ChEBI" id="CHEBI:15378"/>
        <dbReference type="ChEBI" id="CHEBI:33019"/>
        <dbReference type="ChEBI" id="CHEBI:46398"/>
        <dbReference type="ChEBI" id="CHEBI:57865"/>
        <dbReference type="EC" id="3.6.1.9"/>
    </reaction>
</comment>
<keyword evidence="6" id="KW-1185">Reference proteome</keyword>
<comment type="caution">
    <text evidence="5">The sequence shown here is derived from an EMBL/GenBank/DDBJ whole genome shotgun (WGS) entry which is preliminary data.</text>
</comment>
<dbReference type="RefSeq" id="WP_382413733.1">
    <property type="nucleotide sequence ID" value="NZ_AP031500.1"/>
</dbReference>
<protein>
    <recommendedName>
        <fullName evidence="4">dTTP/UTP pyrophosphatase</fullName>
        <shortName evidence="4">dTTPase/UTPase</shortName>
        <ecNumber evidence="4">3.6.1.9</ecNumber>
    </recommendedName>
    <alternativeName>
        <fullName evidence="4">Nucleoside triphosphate pyrophosphatase</fullName>
    </alternativeName>
    <alternativeName>
        <fullName evidence="4">Nucleotide pyrophosphatase</fullName>
        <shortName evidence="4">Nucleotide PPase</shortName>
    </alternativeName>
</protein>
<comment type="catalytic activity">
    <reaction evidence="4">
        <text>dTTP + H2O = dTMP + diphosphate + H(+)</text>
        <dbReference type="Rhea" id="RHEA:28534"/>
        <dbReference type="ChEBI" id="CHEBI:15377"/>
        <dbReference type="ChEBI" id="CHEBI:15378"/>
        <dbReference type="ChEBI" id="CHEBI:33019"/>
        <dbReference type="ChEBI" id="CHEBI:37568"/>
        <dbReference type="ChEBI" id="CHEBI:63528"/>
        <dbReference type="EC" id="3.6.1.9"/>
    </reaction>
</comment>
<dbReference type="NCBIfam" id="TIGR00172">
    <property type="entry name" value="maf"/>
    <property type="match status" value="1"/>
</dbReference>
<keyword evidence="3 4" id="KW-0546">Nucleotide metabolism</keyword>
<dbReference type="Proteomes" id="UP001595548">
    <property type="component" value="Unassembled WGS sequence"/>
</dbReference>
<organism evidence="5 6">
    <name type="scientific">Gilvimarinus japonicus</name>
    <dbReference type="NCBI Taxonomy" id="1796469"/>
    <lineage>
        <taxon>Bacteria</taxon>
        <taxon>Pseudomonadati</taxon>
        <taxon>Pseudomonadota</taxon>
        <taxon>Gammaproteobacteria</taxon>
        <taxon>Cellvibrionales</taxon>
        <taxon>Cellvibrionaceae</taxon>
        <taxon>Gilvimarinus</taxon>
    </lineage>
</organism>
<keyword evidence="2 4" id="KW-0378">Hydrolase</keyword>
<evidence type="ECO:0000256" key="4">
    <source>
        <dbReference type="HAMAP-Rule" id="MF_00528"/>
    </source>
</evidence>
<dbReference type="PANTHER" id="PTHR43213">
    <property type="entry name" value="BIFUNCTIONAL DTTP/UTP PYROPHOSPHATASE/METHYLTRANSFERASE PROTEIN-RELATED"/>
    <property type="match status" value="1"/>
</dbReference>
<comment type="similarity">
    <text evidence="4">Belongs to the Maf family. YhdE subfamily.</text>
</comment>
<gene>
    <name evidence="5" type="ORF">ACFOEB_01090</name>
</gene>
<dbReference type="EMBL" id="JBHRTL010000001">
    <property type="protein sequence ID" value="MFC3153785.1"/>
    <property type="molecule type" value="Genomic_DNA"/>
</dbReference>
<feature type="active site" description="Proton acceptor" evidence="4">
    <location>
        <position position="85"/>
    </location>
</feature>
<evidence type="ECO:0000256" key="3">
    <source>
        <dbReference type="ARBA" id="ARBA00023080"/>
    </source>
</evidence>
<accession>A0ABV7HNS0</accession>
<evidence type="ECO:0000313" key="6">
    <source>
        <dbReference type="Proteomes" id="UP001595548"/>
    </source>
</evidence>
<dbReference type="GO" id="GO:0016787">
    <property type="term" value="F:hydrolase activity"/>
    <property type="evidence" value="ECO:0007669"/>
    <property type="project" value="UniProtKB-KW"/>
</dbReference>
<dbReference type="EC" id="3.6.1.9" evidence="4"/>
<evidence type="ECO:0000256" key="1">
    <source>
        <dbReference type="ARBA" id="ARBA00001968"/>
    </source>
</evidence>
<keyword evidence="4" id="KW-0963">Cytoplasm</keyword>
<sequence length="209" mass="22424">MSSAPAQLFLASGSPRRAQLLRQIGVAFSRVVIDVPEVAAKDESPEQYVTRLARTKAEAGWQSLLATRPRATPGASQPEVVLGADTLGVLDDQLLEKPHNKAHAAQLLRSMSNRAHTVITAVAVTDGTQLDVALVRSEVCFRELSDAEIEAYWHTGEPVDKAGGYGIQGLGAVFVREIHGSYSNVVGLPLETTAPLLSKYNVPFWGAPE</sequence>
<evidence type="ECO:0000256" key="2">
    <source>
        <dbReference type="ARBA" id="ARBA00022801"/>
    </source>
</evidence>
<name>A0ABV7HNS0_9GAMM</name>
<dbReference type="HAMAP" id="MF_00528">
    <property type="entry name" value="Maf"/>
    <property type="match status" value="1"/>
</dbReference>
<reference evidence="6" key="1">
    <citation type="journal article" date="2019" name="Int. J. Syst. Evol. Microbiol.">
        <title>The Global Catalogue of Microorganisms (GCM) 10K type strain sequencing project: providing services to taxonomists for standard genome sequencing and annotation.</title>
        <authorList>
            <consortium name="The Broad Institute Genomics Platform"/>
            <consortium name="The Broad Institute Genome Sequencing Center for Infectious Disease"/>
            <person name="Wu L."/>
            <person name="Ma J."/>
        </authorList>
    </citation>
    <scope>NUCLEOTIDE SEQUENCE [LARGE SCALE GENOMIC DNA]</scope>
    <source>
        <strain evidence="6">KCTC 52141</strain>
    </source>
</reference>
<evidence type="ECO:0000313" key="5">
    <source>
        <dbReference type="EMBL" id="MFC3153785.1"/>
    </source>
</evidence>
<dbReference type="CDD" id="cd00555">
    <property type="entry name" value="Maf"/>
    <property type="match status" value="1"/>
</dbReference>
<dbReference type="Pfam" id="PF02545">
    <property type="entry name" value="Maf"/>
    <property type="match status" value="1"/>
</dbReference>
<feature type="site" description="Important for substrate specificity" evidence="4">
    <location>
        <position position="168"/>
    </location>
</feature>
<comment type="subcellular location">
    <subcellularLocation>
        <location evidence="4">Cytoplasm</location>
    </subcellularLocation>
</comment>
<proteinExistence type="inferred from homology"/>
<feature type="site" description="Important for substrate specificity" evidence="4">
    <location>
        <position position="16"/>
    </location>
</feature>
<dbReference type="PANTHER" id="PTHR43213:SF5">
    <property type="entry name" value="BIFUNCTIONAL DTTP_UTP PYROPHOSPHATASE_METHYLTRANSFERASE PROTEIN-RELATED"/>
    <property type="match status" value="1"/>
</dbReference>
<comment type="caution">
    <text evidence="4">Lacks conserved residue(s) required for the propagation of feature annotation.</text>
</comment>
<dbReference type="Gene3D" id="3.90.950.10">
    <property type="match status" value="1"/>
</dbReference>
<dbReference type="PIRSF" id="PIRSF006305">
    <property type="entry name" value="Maf"/>
    <property type="match status" value="1"/>
</dbReference>